<dbReference type="EMBL" id="ASTJ01000011">
    <property type="protein sequence ID" value="EPC03977.1"/>
    <property type="molecule type" value="Genomic_DNA"/>
</dbReference>
<feature type="chain" id="PRO_5004498656" description="DUF6795 domain-containing protein" evidence="1">
    <location>
        <begin position="19"/>
        <end position="157"/>
    </location>
</feature>
<feature type="domain" description="DUF6795" evidence="2">
    <location>
        <begin position="35"/>
        <end position="134"/>
    </location>
</feature>
<reference evidence="3 4" key="1">
    <citation type="journal article" date="2013" name="Genome Announc.">
        <title>Draft genome sequence of the moderately halophilic gammaproteobacterium Halomonas anticariensis FP35.</title>
        <authorList>
            <person name="Tahrioui A."/>
            <person name="Quesada E."/>
            <person name="Llamas I."/>
        </authorList>
    </citation>
    <scope>NUCLEOTIDE SEQUENCE [LARGE SCALE GENOMIC DNA]</scope>
    <source>
        <strain evidence="4">DSM 16096 / CECT 5854 / LMG 22089 / FP35</strain>
    </source>
</reference>
<accession>S2KPG5</accession>
<dbReference type="InterPro" id="IPR046474">
    <property type="entry name" value="DUF6795"/>
</dbReference>
<proteinExistence type="predicted"/>
<keyword evidence="4" id="KW-1185">Reference proteome</keyword>
<sequence length="157" mass="17773">MKLLILVIALSLSSVVIAMSFFDVGKAYVFSPTRITITLNKEPLKNAKVIRRWNWNDEGEDHAFTNDDGVIELPEVRRRGITQFIPAEFVATQQIVVVIDGKEERVWLYSKREPGENAELGGKPLVLNCELSNEEKMYRDFGSPLLTKCTWGEEGVS</sequence>
<feature type="signal peptide" evidence="1">
    <location>
        <begin position="1"/>
        <end position="18"/>
    </location>
</feature>
<evidence type="ECO:0000259" key="2">
    <source>
        <dbReference type="Pfam" id="PF20598"/>
    </source>
</evidence>
<comment type="caution">
    <text evidence="3">The sequence shown here is derived from an EMBL/GenBank/DDBJ whole genome shotgun (WGS) entry which is preliminary data.</text>
</comment>
<dbReference type="AlphaFoldDB" id="S2KPG5"/>
<keyword evidence="1" id="KW-0732">Signal</keyword>
<evidence type="ECO:0000313" key="3">
    <source>
        <dbReference type="EMBL" id="EPC03977.1"/>
    </source>
</evidence>
<name>S2KPG5_LITA3</name>
<evidence type="ECO:0000313" key="4">
    <source>
        <dbReference type="Proteomes" id="UP000014463"/>
    </source>
</evidence>
<dbReference type="STRING" id="1121939.L861_01355"/>
<dbReference type="Pfam" id="PF20598">
    <property type="entry name" value="DUF6795"/>
    <property type="match status" value="1"/>
</dbReference>
<gene>
    <name evidence="3" type="ORF">L861_01355</name>
</gene>
<dbReference type="Proteomes" id="UP000014463">
    <property type="component" value="Unassembled WGS sequence"/>
</dbReference>
<dbReference type="eggNOG" id="ENOG5032TPS">
    <property type="taxonomic scope" value="Bacteria"/>
</dbReference>
<evidence type="ECO:0000256" key="1">
    <source>
        <dbReference type="SAM" id="SignalP"/>
    </source>
</evidence>
<protein>
    <recommendedName>
        <fullName evidence="2">DUF6795 domain-containing protein</fullName>
    </recommendedName>
</protein>
<organism evidence="3 4">
    <name type="scientific">Litchfieldella anticariensis (strain DSM 16096 / CECT 5854 / CIP 108499 / LMG 22089 / FP35)</name>
    <name type="common">Halomonas anticariensis</name>
    <dbReference type="NCBI Taxonomy" id="1121939"/>
    <lineage>
        <taxon>Bacteria</taxon>
        <taxon>Pseudomonadati</taxon>
        <taxon>Pseudomonadota</taxon>
        <taxon>Gammaproteobacteria</taxon>
        <taxon>Oceanospirillales</taxon>
        <taxon>Halomonadaceae</taxon>
        <taxon>Litchfieldella</taxon>
    </lineage>
</organism>